<protein>
    <recommendedName>
        <fullName evidence="3">F-box domain-containing protein</fullName>
    </recommendedName>
</protein>
<reference evidence="1 2" key="1">
    <citation type="submission" date="2021-01" db="EMBL/GenBank/DDBJ databases">
        <title>Cercospora kikuchii MAFF 305040 whole genome shotgun sequence.</title>
        <authorList>
            <person name="Kashiwa T."/>
            <person name="Suzuki T."/>
        </authorList>
    </citation>
    <scope>NUCLEOTIDE SEQUENCE [LARGE SCALE GENOMIC DNA]</scope>
    <source>
        <strain evidence="1 2">MAFF 305040</strain>
    </source>
</reference>
<organism evidence="1 2">
    <name type="scientific">Cercospora kikuchii</name>
    <dbReference type="NCBI Taxonomy" id="84275"/>
    <lineage>
        <taxon>Eukaryota</taxon>
        <taxon>Fungi</taxon>
        <taxon>Dikarya</taxon>
        <taxon>Ascomycota</taxon>
        <taxon>Pezizomycotina</taxon>
        <taxon>Dothideomycetes</taxon>
        <taxon>Dothideomycetidae</taxon>
        <taxon>Mycosphaerellales</taxon>
        <taxon>Mycosphaerellaceae</taxon>
        <taxon>Cercospora</taxon>
    </lineage>
</organism>
<dbReference type="EMBL" id="BOLY01000003">
    <property type="protein sequence ID" value="GIZ41385.1"/>
    <property type="molecule type" value="Genomic_DNA"/>
</dbReference>
<dbReference type="GeneID" id="68290266"/>
<evidence type="ECO:0000313" key="1">
    <source>
        <dbReference type="EMBL" id="GIZ41385.1"/>
    </source>
</evidence>
<name>A0A9P3FGE2_9PEZI</name>
<evidence type="ECO:0000313" key="2">
    <source>
        <dbReference type="Proteomes" id="UP000825890"/>
    </source>
</evidence>
<dbReference type="Proteomes" id="UP000825890">
    <property type="component" value="Unassembled WGS sequence"/>
</dbReference>
<comment type="caution">
    <text evidence="1">The sequence shown here is derived from an EMBL/GenBank/DDBJ whole genome shotgun (WGS) entry which is preliminary data.</text>
</comment>
<proteinExistence type="predicted"/>
<dbReference type="AlphaFoldDB" id="A0A9P3FGE2"/>
<dbReference type="OrthoDB" id="3650741at2759"/>
<keyword evidence="2" id="KW-1185">Reference proteome</keyword>
<evidence type="ECO:0008006" key="3">
    <source>
        <dbReference type="Google" id="ProtNLM"/>
    </source>
</evidence>
<sequence length="169" mass="19593">MKSNNSTDTMSAHLSRLPLEIYEMIYNEVFVAKPVVRRIRRRADGSCGKHRVPHLMHVNRDSRIKFATSYYSNSVFIFPEPYDLFAWLESVPKEYRKLLKDIRYIVSDLDVRNGRAAWVRSFWIQGLQLRVGKDIAEGLRFQTTAEVSTYDAFSAEKSDNGAMLTISSY</sequence>
<accession>A0A9P3FGE2</accession>
<dbReference type="RefSeq" id="XP_044655872.1">
    <property type="nucleotide sequence ID" value="XM_044799937.1"/>
</dbReference>
<gene>
    <name evidence="1" type="ORF">CKM354_000469100</name>
</gene>